<organism evidence="1 2">
    <name type="scientific">Moorena producens PAL-8-15-08-1</name>
    <dbReference type="NCBI Taxonomy" id="1458985"/>
    <lineage>
        <taxon>Bacteria</taxon>
        <taxon>Bacillati</taxon>
        <taxon>Cyanobacteriota</taxon>
        <taxon>Cyanophyceae</taxon>
        <taxon>Coleofasciculales</taxon>
        <taxon>Coleofasciculaceae</taxon>
        <taxon>Moorena</taxon>
    </lineage>
</organism>
<dbReference type="Pfam" id="PF19671">
    <property type="entry name" value="DUF6174"/>
    <property type="match status" value="1"/>
</dbReference>
<dbReference type="EMBL" id="CP017599">
    <property type="protein sequence ID" value="AOX02439.1"/>
    <property type="molecule type" value="Genomic_DNA"/>
</dbReference>
<dbReference type="KEGG" id="mpro:BJP34_26040"/>
<evidence type="ECO:0000313" key="2">
    <source>
        <dbReference type="Proteomes" id="UP000177870"/>
    </source>
</evidence>
<dbReference type="AlphaFoldDB" id="A0A1D8TXQ7"/>
<proteinExistence type="predicted"/>
<dbReference type="STRING" id="1458985.BJP34_26040"/>
<sequence>MLPLSACASDPSPEQQLEQNQERWETQKLDNYRYRLQVSCYCIGEVTQPVVVEIRNGETTSIVAADSGKPVNRKFFNTYDSVSKLFDVVQKAIDQDYYKLDVTYDASLGYPTKIDMDFREQIADDERTLTIDNLEVSKD</sequence>
<protein>
    <submittedName>
        <fullName evidence="1">Uncharacterized protein</fullName>
    </submittedName>
</protein>
<dbReference type="Proteomes" id="UP000177870">
    <property type="component" value="Chromosome"/>
</dbReference>
<evidence type="ECO:0000313" key="1">
    <source>
        <dbReference type="EMBL" id="AOX02439.1"/>
    </source>
</evidence>
<dbReference type="InterPro" id="IPR046172">
    <property type="entry name" value="DUF6174"/>
</dbReference>
<accession>A0A1D8TXQ7</accession>
<name>A0A1D8TXQ7_9CYAN</name>
<gene>
    <name evidence="1" type="ORF">BJP34_26040</name>
</gene>
<reference evidence="2" key="1">
    <citation type="submission" date="2016-10" db="EMBL/GenBank/DDBJ databases">
        <title>Comparative genomics uncovers the prolific and rare metabolic potential of the cyanobacterial genus Moorea.</title>
        <authorList>
            <person name="Leao T."/>
            <person name="Castelao G."/>
            <person name="Korobeynikov A."/>
            <person name="Monroe E.A."/>
            <person name="Podell S."/>
            <person name="Glukhov E."/>
            <person name="Allen E."/>
            <person name="Gerwick W.H."/>
            <person name="Gerwick L."/>
        </authorList>
    </citation>
    <scope>NUCLEOTIDE SEQUENCE [LARGE SCALE GENOMIC DNA]</scope>
    <source>
        <strain evidence="2">PAL-8-15-08-1</strain>
    </source>
</reference>